<evidence type="ECO:0000256" key="4">
    <source>
        <dbReference type="ARBA" id="ARBA00023118"/>
    </source>
</evidence>
<dbReference type="Pfam" id="PF26305">
    <property type="entry name" value="CD_NTase_C"/>
    <property type="match status" value="1"/>
</dbReference>
<protein>
    <recommendedName>
        <fullName evidence="5">cGAS/DncV-like nucleotidyltransferase C-terminal helical domain-containing protein</fullName>
    </recommendedName>
</protein>
<comment type="caution">
    <text evidence="6">The sequence shown here is derived from an EMBL/GenBank/DDBJ whole genome shotgun (WGS) entry which is preliminary data.</text>
</comment>
<gene>
    <name evidence="6" type="ORF">EPJ72_02815</name>
</gene>
<evidence type="ECO:0000256" key="2">
    <source>
        <dbReference type="ARBA" id="ARBA00022695"/>
    </source>
</evidence>
<accession>A0A5C8F4I9</accession>
<name>A0A5C8F4I9_BRAPL</name>
<evidence type="ECO:0000256" key="1">
    <source>
        <dbReference type="ARBA" id="ARBA00022679"/>
    </source>
</evidence>
<evidence type="ECO:0000259" key="5">
    <source>
        <dbReference type="Pfam" id="PF26305"/>
    </source>
</evidence>
<sequence>MMNDIYDYINKLVGNTTIYPRYKIDKALDFVANIINNGNVSIVATGAKRNNTNVSYMEYLNLFLIDDNKNNAKDTRNFKKDISKILEKENIEYNDILDSIIIDYDKEKIILRPSFKIEEENNKIEAALITSSNGENNIYYPKLDNKNFDKKEYECKDNFINLIRIFKYIFQSFNGEIKGLNEFNYEIIEALIWNVPNEYFKFKNYDEAILNILSYLYDKIASENYIELSEINDIKVLFSTKNNINRKNVLVALYKLRKYIEENM</sequence>
<evidence type="ECO:0000313" key="7">
    <source>
        <dbReference type="Proteomes" id="UP000323176"/>
    </source>
</evidence>
<evidence type="ECO:0000313" key="6">
    <source>
        <dbReference type="EMBL" id="TXJ45217.1"/>
    </source>
</evidence>
<keyword evidence="1" id="KW-0808">Transferase</keyword>
<keyword evidence="2" id="KW-0548">Nucleotidyltransferase</keyword>
<feature type="domain" description="cGAS/DncV-like nucleotidyltransferase C-terminal helical" evidence="5">
    <location>
        <begin position="146"/>
        <end position="261"/>
    </location>
</feature>
<dbReference type="AlphaFoldDB" id="A0A5C8F4I9"/>
<dbReference type="EMBL" id="SAXY01000018">
    <property type="protein sequence ID" value="TXJ45217.1"/>
    <property type="molecule type" value="Genomic_DNA"/>
</dbReference>
<dbReference type="OrthoDB" id="308646at2"/>
<organism evidence="6 7">
    <name type="scientific">Brachyspira pilosicoli</name>
    <name type="common">Serpulina pilosicoli</name>
    <dbReference type="NCBI Taxonomy" id="52584"/>
    <lineage>
        <taxon>Bacteria</taxon>
        <taxon>Pseudomonadati</taxon>
        <taxon>Spirochaetota</taxon>
        <taxon>Spirochaetia</taxon>
        <taxon>Brachyspirales</taxon>
        <taxon>Brachyspiraceae</taxon>
        <taxon>Brachyspira</taxon>
    </lineage>
</organism>
<proteinExistence type="predicted"/>
<keyword evidence="4" id="KW-0051">Antiviral defense</keyword>
<reference evidence="6 7" key="1">
    <citation type="journal article" date="1992" name="Lakartidningen">
        <title>[Penicillin V and not amoxicillin is the first choice preparation in acute otitis].</title>
        <authorList>
            <person name="Kamme C."/>
            <person name="Lundgren K."/>
            <person name="Prellner K."/>
        </authorList>
    </citation>
    <scope>NUCLEOTIDE SEQUENCE [LARGE SCALE GENOMIC DNA]</scope>
    <source>
        <strain evidence="6 7">PC5538III-hc</strain>
    </source>
</reference>
<dbReference type="InterPro" id="IPR058909">
    <property type="entry name" value="CD_NTase_C"/>
</dbReference>
<evidence type="ECO:0000256" key="3">
    <source>
        <dbReference type="ARBA" id="ARBA00022741"/>
    </source>
</evidence>
<keyword evidence="3" id="KW-0547">Nucleotide-binding</keyword>
<dbReference type="Proteomes" id="UP000323176">
    <property type="component" value="Unassembled WGS sequence"/>
</dbReference>